<dbReference type="Pfam" id="PF13439">
    <property type="entry name" value="Glyco_transf_4"/>
    <property type="match status" value="1"/>
</dbReference>
<feature type="domain" description="Glycosyltransferase subfamily 4-like N-terminal" evidence="3">
    <location>
        <begin position="14"/>
        <end position="178"/>
    </location>
</feature>
<keyword evidence="4" id="KW-0808">Transferase</keyword>
<dbReference type="EMBL" id="QXIR01000049">
    <property type="protein sequence ID" value="RIW28003.1"/>
    <property type="molecule type" value="Genomic_DNA"/>
</dbReference>
<dbReference type="OrthoDB" id="9802525at2"/>
<dbReference type="InterPro" id="IPR028098">
    <property type="entry name" value="Glyco_trans_4-like_N"/>
</dbReference>
<reference evidence="4 5" key="1">
    <citation type="submission" date="2018-09" db="EMBL/GenBank/DDBJ databases">
        <title>Bacillus saliacetes sp. nov., isolated from Thai shrimp paste (Ka-pi).</title>
        <authorList>
            <person name="Daroonpunt R."/>
            <person name="Tanasupawat S."/>
            <person name="Yiamsombut S."/>
        </authorList>
    </citation>
    <scope>NUCLEOTIDE SEQUENCE [LARGE SCALE GENOMIC DNA]</scope>
    <source>
        <strain evidence="4 5">SKP7-4</strain>
    </source>
</reference>
<gene>
    <name evidence="4" type="ORF">D3H55_22370</name>
</gene>
<evidence type="ECO:0000256" key="1">
    <source>
        <dbReference type="ARBA" id="ARBA00009481"/>
    </source>
</evidence>
<keyword evidence="5" id="KW-1185">Reference proteome</keyword>
<proteinExistence type="inferred from homology"/>
<accession>A0A3A1QMB6</accession>
<evidence type="ECO:0000259" key="2">
    <source>
        <dbReference type="Pfam" id="PF00534"/>
    </source>
</evidence>
<organism evidence="4 5">
    <name type="scientific">Bacillus salacetis</name>
    <dbReference type="NCBI Taxonomy" id="2315464"/>
    <lineage>
        <taxon>Bacteria</taxon>
        <taxon>Bacillati</taxon>
        <taxon>Bacillota</taxon>
        <taxon>Bacilli</taxon>
        <taxon>Bacillales</taxon>
        <taxon>Bacillaceae</taxon>
        <taxon>Bacillus</taxon>
    </lineage>
</organism>
<dbReference type="PANTHER" id="PTHR45947">
    <property type="entry name" value="SULFOQUINOVOSYL TRANSFERASE SQD2"/>
    <property type="match status" value="1"/>
</dbReference>
<evidence type="ECO:0000259" key="3">
    <source>
        <dbReference type="Pfam" id="PF13439"/>
    </source>
</evidence>
<evidence type="ECO:0000313" key="5">
    <source>
        <dbReference type="Proteomes" id="UP000265801"/>
    </source>
</evidence>
<dbReference type="GO" id="GO:0016758">
    <property type="term" value="F:hexosyltransferase activity"/>
    <property type="evidence" value="ECO:0007669"/>
    <property type="project" value="TreeGrafter"/>
</dbReference>
<dbReference type="InterPro" id="IPR001296">
    <property type="entry name" value="Glyco_trans_1"/>
</dbReference>
<dbReference type="PANTHER" id="PTHR45947:SF3">
    <property type="entry name" value="SULFOQUINOVOSYL TRANSFERASE SQD2"/>
    <property type="match status" value="1"/>
</dbReference>
<dbReference type="AlphaFoldDB" id="A0A3A1QMB6"/>
<comment type="similarity">
    <text evidence="1">Belongs to the glycosyltransferase group 1 family. Glycosyltransferase 4 subfamily.</text>
</comment>
<dbReference type="CDD" id="cd03814">
    <property type="entry name" value="GT4-like"/>
    <property type="match status" value="1"/>
</dbReference>
<dbReference type="InterPro" id="IPR050194">
    <property type="entry name" value="Glycosyltransferase_grp1"/>
</dbReference>
<dbReference type="Gene3D" id="3.40.50.2000">
    <property type="entry name" value="Glycogen Phosphorylase B"/>
    <property type="match status" value="2"/>
</dbReference>
<sequence length="382" mass="43867">MRIAIFSDTFYPQVNGVARTLKKLTDHMENSGVEFELFVPDLGREARSYPNVHQFASLPFFFYPECRTAIANPRKIEKRLRQFDPDLIHIATPLTMGLYGLHAAKRLGIPITASYHTHFDKYLEYYKMSWASPLLWKYMKWLHADCEKIFVPSSETMGHLLQHGFRNLSIWSRGVDCSFYTPAKRTQTVRDRYNITQKYIILFAGRLAPEKDLETLLSIIKEMSPHVKNKIHWLIAGDGPCFPEIEKRLENENVTLTGYLESQDLSKIYAASDLFVFPSPTETFGNVVLEAGASGLPSIVADQGGVTNIVEHNYNGIVCPAHSPIHFIQAVETLINNGPKRERYSLNSRVYAREQSWERIFDGLLSEYSEVIDSRKRMKRHA</sequence>
<dbReference type="Pfam" id="PF00534">
    <property type="entry name" value="Glycos_transf_1"/>
    <property type="match status" value="1"/>
</dbReference>
<dbReference type="SUPFAM" id="SSF53756">
    <property type="entry name" value="UDP-Glycosyltransferase/glycogen phosphorylase"/>
    <property type="match status" value="1"/>
</dbReference>
<protein>
    <submittedName>
        <fullName evidence="4">Glycosyltransferase family 1 protein</fullName>
    </submittedName>
</protein>
<name>A0A3A1QMB6_9BACI</name>
<comment type="caution">
    <text evidence="4">The sequence shown here is derived from an EMBL/GenBank/DDBJ whole genome shotgun (WGS) entry which is preliminary data.</text>
</comment>
<dbReference type="Proteomes" id="UP000265801">
    <property type="component" value="Unassembled WGS sequence"/>
</dbReference>
<evidence type="ECO:0000313" key="4">
    <source>
        <dbReference type="EMBL" id="RIW28003.1"/>
    </source>
</evidence>
<feature type="domain" description="Glycosyl transferase family 1" evidence="2">
    <location>
        <begin position="190"/>
        <end position="349"/>
    </location>
</feature>
<dbReference type="RefSeq" id="WP_119549538.1">
    <property type="nucleotide sequence ID" value="NZ_QXIR01000049.1"/>
</dbReference>